<organism evidence="2 3">
    <name type="scientific">Plantactinospora siamensis</name>
    <dbReference type="NCBI Taxonomy" id="555372"/>
    <lineage>
        <taxon>Bacteria</taxon>
        <taxon>Bacillati</taxon>
        <taxon>Actinomycetota</taxon>
        <taxon>Actinomycetes</taxon>
        <taxon>Micromonosporales</taxon>
        <taxon>Micromonosporaceae</taxon>
        <taxon>Plantactinospora</taxon>
    </lineage>
</organism>
<dbReference type="Proteomes" id="UP001589894">
    <property type="component" value="Unassembled WGS sequence"/>
</dbReference>
<keyword evidence="3" id="KW-1185">Reference proteome</keyword>
<dbReference type="InterPro" id="IPR011009">
    <property type="entry name" value="Kinase-like_dom_sf"/>
</dbReference>
<comment type="caution">
    <text evidence="2">The sequence shown here is derived from an EMBL/GenBank/DDBJ whole genome shotgun (WGS) entry which is preliminary data.</text>
</comment>
<evidence type="ECO:0000259" key="1">
    <source>
        <dbReference type="Pfam" id="PF01636"/>
    </source>
</evidence>
<reference evidence="2 3" key="1">
    <citation type="submission" date="2024-09" db="EMBL/GenBank/DDBJ databases">
        <authorList>
            <person name="Sun Q."/>
            <person name="Mori K."/>
        </authorList>
    </citation>
    <scope>NUCLEOTIDE SEQUENCE [LARGE SCALE GENOMIC DNA]</scope>
    <source>
        <strain evidence="2 3">TBRC 2205</strain>
    </source>
</reference>
<dbReference type="PANTHER" id="PTHR21310">
    <property type="entry name" value="AMINOGLYCOSIDE PHOSPHOTRANSFERASE-RELATED-RELATED"/>
    <property type="match status" value="1"/>
</dbReference>
<dbReference type="Gene3D" id="3.90.1200.10">
    <property type="match status" value="1"/>
</dbReference>
<protein>
    <submittedName>
        <fullName evidence="2">Phosphotransferase</fullName>
    </submittedName>
</protein>
<evidence type="ECO:0000313" key="2">
    <source>
        <dbReference type="EMBL" id="MFC0563510.1"/>
    </source>
</evidence>
<gene>
    <name evidence="2" type="ORF">ACFFHU_04920</name>
</gene>
<dbReference type="RefSeq" id="WP_377336150.1">
    <property type="nucleotide sequence ID" value="NZ_JBHLUE010000003.1"/>
</dbReference>
<accession>A0ABV6NRV5</accession>
<evidence type="ECO:0000313" key="3">
    <source>
        <dbReference type="Proteomes" id="UP001589894"/>
    </source>
</evidence>
<sequence length="233" mass="24784">MGDLELLASGRDADVFALDERRVLRRYRHGGDVRAEAEVMAYLAGRGLPVPTVYAADGADLVLDRLTGPTMLRALLAGELTPDAAAGILVELQSALHAVPPMRSADPAEAILHLDLHPDNIILDARGPVLIDWRNAAEGPPEFDVAMSALILAEVAVDRAGTLVPGAPAELPGQAERMLVAFLAGSVRRPDGQLDRAADMRRGNITLSAAERAQVDAAVELVRRHTRRPSPPG</sequence>
<dbReference type="SUPFAM" id="SSF56112">
    <property type="entry name" value="Protein kinase-like (PK-like)"/>
    <property type="match status" value="1"/>
</dbReference>
<dbReference type="PANTHER" id="PTHR21310:SF40">
    <property type="entry name" value="AMINOGLYCOSIDE PHOSPHOTRANSFERASE DOMAIN-CONTAINING PROTEIN-RELATED"/>
    <property type="match status" value="1"/>
</dbReference>
<dbReference type="EMBL" id="JBHLUE010000003">
    <property type="protein sequence ID" value="MFC0563510.1"/>
    <property type="molecule type" value="Genomic_DNA"/>
</dbReference>
<dbReference type="InterPro" id="IPR002575">
    <property type="entry name" value="Aminoglycoside_PTrfase"/>
</dbReference>
<dbReference type="Pfam" id="PF01636">
    <property type="entry name" value="APH"/>
    <property type="match status" value="1"/>
</dbReference>
<name>A0ABV6NRV5_9ACTN</name>
<feature type="domain" description="Aminoglycoside phosphotransferase" evidence="1">
    <location>
        <begin position="79"/>
        <end position="149"/>
    </location>
</feature>
<dbReference type="InterPro" id="IPR051678">
    <property type="entry name" value="AGP_Transferase"/>
</dbReference>
<proteinExistence type="predicted"/>